<name>A0A428SYG7_9HYPO</name>
<evidence type="ECO:0000313" key="2">
    <source>
        <dbReference type="Proteomes" id="UP000288429"/>
    </source>
</evidence>
<organism evidence="1 2">
    <name type="scientific">Fusarium ambrosium</name>
    <dbReference type="NCBI Taxonomy" id="131363"/>
    <lineage>
        <taxon>Eukaryota</taxon>
        <taxon>Fungi</taxon>
        <taxon>Dikarya</taxon>
        <taxon>Ascomycota</taxon>
        <taxon>Pezizomycotina</taxon>
        <taxon>Sordariomycetes</taxon>
        <taxon>Hypocreomycetidae</taxon>
        <taxon>Hypocreales</taxon>
        <taxon>Nectriaceae</taxon>
        <taxon>Fusarium</taxon>
        <taxon>Fusarium solani species complex</taxon>
    </lineage>
</organism>
<gene>
    <name evidence="1" type="ORF">CDV31_014181</name>
</gene>
<protein>
    <submittedName>
        <fullName evidence="1">Uncharacterized protein</fullName>
    </submittedName>
</protein>
<accession>A0A428SYG7</accession>
<keyword evidence="2" id="KW-1185">Reference proteome</keyword>
<dbReference type="AlphaFoldDB" id="A0A428SYG7"/>
<dbReference type="Proteomes" id="UP000288429">
    <property type="component" value="Unassembled WGS sequence"/>
</dbReference>
<proteinExistence type="predicted"/>
<sequence>MVKLFLRWPIDPGTCRKALDIASKNGHYRATRLLFEAHVYPIVNLKGLLLNSIQGGNLPLTEYLLDQGLRYSIDEDLVDLVNWIMDNFEGIQHGYEVLELVLSMGDGILNGKSIESAIKRGLIREVELMVRCPRLQFDDIYADGIWEAALDAKLTRLVGLLAKVKINSVFEALMQKSGDWQ</sequence>
<comment type="caution">
    <text evidence="1">The sequence shown here is derived from an EMBL/GenBank/DDBJ whole genome shotgun (WGS) entry which is preliminary data.</text>
</comment>
<evidence type="ECO:0000313" key="1">
    <source>
        <dbReference type="EMBL" id="RSL94740.1"/>
    </source>
</evidence>
<reference evidence="1 2" key="1">
    <citation type="submission" date="2017-06" db="EMBL/GenBank/DDBJ databases">
        <title>Cmopartive genomic analysis of Ambrosia Fusariam Clade fungi.</title>
        <authorList>
            <person name="Stajich J.E."/>
            <person name="Carrillo J."/>
            <person name="Kijimoto T."/>
            <person name="Eskalen A."/>
            <person name="O'Donnell K."/>
            <person name="Kasson M."/>
        </authorList>
    </citation>
    <scope>NUCLEOTIDE SEQUENCE [LARGE SCALE GENOMIC DNA]</scope>
    <source>
        <strain evidence="1 2">NRRL 20438</strain>
    </source>
</reference>
<dbReference type="EMBL" id="NIZV01000313">
    <property type="protein sequence ID" value="RSL94740.1"/>
    <property type="molecule type" value="Genomic_DNA"/>
</dbReference>
<dbReference type="SUPFAM" id="SSF140860">
    <property type="entry name" value="Pseudo ankyrin repeat-like"/>
    <property type="match status" value="1"/>
</dbReference>